<feature type="compositionally biased region" description="Low complexity" evidence="1">
    <location>
        <begin position="68"/>
        <end position="80"/>
    </location>
</feature>
<dbReference type="AlphaFoldDB" id="A0AAV1UN17"/>
<organism evidence="2 3">
    <name type="scientific">Peronospora matthiolae</name>
    <dbReference type="NCBI Taxonomy" id="2874970"/>
    <lineage>
        <taxon>Eukaryota</taxon>
        <taxon>Sar</taxon>
        <taxon>Stramenopiles</taxon>
        <taxon>Oomycota</taxon>
        <taxon>Peronosporomycetes</taxon>
        <taxon>Peronosporales</taxon>
        <taxon>Peronosporaceae</taxon>
        <taxon>Peronospora</taxon>
    </lineage>
</organism>
<dbReference type="EMBL" id="CAKLBY020000220">
    <property type="protein sequence ID" value="CAK7935017.1"/>
    <property type="molecule type" value="Genomic_DNA"/>
</dbReference>
<comment type="caution">
    <text evidence="2">The sequence shown here is derived from an EMBL/GenBank/DDBJ whole genome shotgun (WGS) entry which is preliminary data.</text>
</comment>
<sequence>MKMVSIHVAFVNSKDQALALFDPRQQSVVCLLRLFVAFDLGGLAENTPVPRRPAIETCMARCTPRASKQATATAASPTQSDDFNVRSLHDKRPIARSRTSRPIKPWRRTRTRQDEKNVPAGRLDNASRACSHSGPRDTSACHCSSRQQRARAEVATLAASTHLS</sequence>
<name>A0AAV1UN17_9STRA</name>
<feature type="compositionally biased region" description="Basic and acidic residues" evidence="1">
    <location>
        <begin position="83"/>
        <end position="93"/>
    </location>
</feature>
<feature type="compositionally biased region" description="Basic residues" evidence="1">
    <location>
        <begin position="94"/>
        <end position="110"/>
    </location>
</feature>
<reference evidence="2" key="1">
    <citation type="submission" date="2024-01" db="EMBL/GenBank/DDBJ databases">
        <authorList>
            <person name="Webb A."/>
        </authorList>
    </citation>
    <scope>NUCLEOTIDE SEQUENCE</scope>
    <source>
        <strain evidence="2">Pm1</strain>
    </source>
</reference>
<evidence type="ECO:0000313" key="2">
    <source>
        <dbReference type="EMBL" id="CAK7935017.1"/>
    </source>
</evidence>
<dbReference type="Proteomes" id="UP001162060">
    <property type="component" value="Unassembled WGS sequence"/>
</dbReference>
<gene>
    <name evidence="2" type="ORF">PM001_LOCUS20167</name>
</gene>
<proteinExistence type="predicted"/>
<evidence type="ECO:0000256" key="1">
    <source>
        <dbReference type="SAM" id="MobiDB-lite"/>
    </source>
</evidence>
<evidence type="ECO:0000313" key="3">
    <source>
        <dbReference type="Proteomes" id="UP001162060"/>
    </source>
</evidence>
<feature type="region of interest" description="Disordered" evidence="1">
    <location>
        <begin position="68"/>
        <end position="144"/>
    </location>
</feature>
<accession>A0AAV1UN17</accession>
<protein>
    <submittedName>
        <fullName evidence="2">Uncharacterized protein</fullName>
    </submittedName>
</protein>